<sequence>MRRGCWVGTPGCAPASKALLDVDERNLVVSISPNIPVKQIIADIARPAGMIYYNDKNESVHWPDGRRAFDRLHPLLSRVSVSPRAAQITALVFSILTTVAFATGGARLTTRLSHWLTGIGFANIGFANIAFANIAFANIAFDGEDGPDAGGRGDNTGCIVVAAAAARQRLLEPLPLAPTRSGSGRGTGSGSGSASILGSRSRPGPLHEVCYQNGSFERCPHYRARLDPERDEDEKQAYRDNSKKAQMALRPSHDGDTHSGQES</sequence>
<feature type="compositionally biased region" description="Basic and acidic residues" evidence="1">
    <location>
        <begin position="222"/>
        <end position="243"/>
    </location>
</feature>
<reference evidence="3 4" key="1">
    <citation type="submission" date="2024-02" db="EMBL/GenBank/DDBJ databases">
        <title>De novo assembly and annotation of 12 fungi associated with fruit tree decline syndrome in Ontario, Canada.</title>
        <authorList>
            <person name="Sulman M."/>
            <person name="Ellouze W."/>
            <person name="Ilyukhin E."/>
        </authorList>
    </citation>
    <scope>NUCLEOTIDE SEQUENCE [LARGE SCALE GENOMIC DNA]</scope>
    <source>
        <strain evidence="3 4">M11/M66-122</strain>
    </source>
</reference>
<comment type="caution">
    <text evidence="3">The sequence shown here is derived from an EMBL/GenBank/DDBJ whole genome shotgun (WGS) entry which is preliminary data.</text>
</comment>
<name>A0AAN9UI40_9PEZI</name>
<protein>
    <submittedName>
        <fullName evidence="3">Uncharacterized protein</fullName>
    </submittedName>
</protein>
<keyword evidence="2" id="KW-0812">Transmembrane</keyword>
<organism evidence="3 4">
    <name type="scientific">Diatrype stigma</name>
    <dbReference type="NCBI Taxonomy" id="117547"/>
    <lineage>
        <taxon>Eukaryota</taxon>
        <taxon>Fungi</taxon>
        <taxon>Dikarya</taxon>
        <taxon>Ascomycota</taxon>
        <taxon>Pezizomycotina</taxon>
        <taxon>Sordariomycetes</taxon>
        <taxon>Xylariomycetidae</taxon>
        <taxon>Xylariales</taxon>
        <taxon>Diatrypaceae</taxon>
        <taxon>Diatrype</taxon>
    </lineage>
</organism>
<gene>
    <name evidence="3" type="ORF">SLS62_008525</name>
</gene>
<feature type="region of interest" description="Disordered" evidence="1">
    <location>
        <begin position="173"/>
        <end position="201"/>
    </location>
</feature>
<keyword evidence="2" id="KW-0472">Membrane</keyword>
<feature type="compositionally biased region" description="Low complexity" evidence="1">
    <location>
        <begin position="192"/>
        <end position="201"/>
    </location>
</feature>
<feature type="transmembrane region" description="Helical" evidence="2">
    <location>
        <begin position="85"/>
        <end position="103"/>
    </location>
</feature>
<accession>A0AAN9UI40</accession>
<keyword evidence="4" id="KW-1185">Reference proteome</keyword>
<evidence type="ECO:0000313" key="4">
    <source>
        <dbReference type="Proteomes" id="UP001320420"/>
    </source>
</evidence>
<feature type="compositionally biased region" description="Low complexity" evidence="1">
    <location>
        <begin position="173"/>
        <end position="182"/>
    </location>
</feature>
<evidence type="ECO:0000313" key="3">
    <source>
        <dbReference type="EMBL" id="KAK7748485.1"/>
    </source>
</evidence>
<dbReference type="EMBL" id="JAKJXP020000080">
    <property type="protein sequence ID" value="KAK7748485.1"/>
    <property type="molecule type" value="Genomic_DNA"/>
</dbReference>
<feature type="transmembrane region" description="Helical" evidence="2">
    <location>
        <begin position="115"/>
        <end position="136"/>
    </location>
</feature>
<evidence type="ECO:0000256" key="1">
    <source>
        <dbReference type="SAM" id="MobiDB-lite"/>
    </source>
</evidence>
<proteinExistence type="predicted"/>
<keyword evidence="2" id="KW-1133">Transmembrane helix</keyword>
<feature type="region of interest" description="Disordered" evidence="1">
    <location>
        <begin position="222"/>
        <end position="263"/>
    </location>
</feature>
<feature type="compositionally biased region" description="Basic and acidic residues" evidence="1">
    <location>
        <begin position="251"/>
        <end position="263"/>
    </location>
</feature>
<dbReference type="AlphaFoldDB" id="A0AAN9UI40"/>
<dbReference type="Proteomes" id="UP001320420">
    <property type="component" value="Unassembled WGS sequence"/>
</dbReference>
<evidence type="ECO:0000256" key="2">
    <source>
        <dbReference type="SAM" id="Phobius"/>
    </source>
</evidence>